<feature type="domain" description="HTH lysR-type" evidence="5">
    <location>
        <begin position="11"/>
        <end position="60"/>
    </location>
</feature>
<comment type="similarity">
    <text evidence="1">Belongs to the LysR transcriptional regulatory family.</text>
</comment>
<evidence type="ECO:0000256" key="1">
    <source>
        <dbReference type="ARBA" id="ARBA00009437"/>
    </source>
</evidence>
<evidence type="ECO:0000259" key="5">
    <source>
        <dbReference type="PROSITE" id="PS50931"/>
    </source>
</evidence>
<evidence type="ECO:0000313" key="6">
    <source>
        <dbReference type="EMBL" id="QPH52665.1"/>
    </source>
</evidence>
<dbReference type="SUPFAM" id="SSF46785">
    <property type="entry name" value="Winged helix' DNA-binding domain"/>
    <property type="match status" value="1"/>
</dbReference>
<dbReference type="InterPro" id="IPR005119">
    <property type="entry name" value="LysR_subst-bd"/>
</dbReference>
<dbReference type="Gene3D" id="1.10.10.10">
    <property type="entry name" value="Winged helix-like DNA-binding domain superfamily/Winged helix DNA-binding domain"/>
    <property type="match status" value="1"/>
</dbReference>
<dbReference type="Pfam" id="PF03466">
    <property type="entry name" value="LysR_substrate"/>
    <property type="match status" value="1"/>
</dbReference>
<dbReference type="InterPro" id="IPR036390">
    <property type="entry name" value="WH_DNA-bd_sf"/>
</dbReference>
<evidence type="ECO:0000313" key="7">
    <source>
        <dbReference type="Proteomes" id="UP000594800"/>
    </source>
</evidence>
<proteinExistence type="inferred from homology"/>
<keyword evidence="7" id="KW-1185">Reference proteome</keyword>
<dbReference type="PANTHER" id="PTHR30537:SF5">
    <property type="entry name" value="HTH-TYPE TRANSCRIPTIONAL ACTIVATOR TTDR-RELATED"/>
    <property type="match status" value="1"/>
</dbReference>
<name>A0A7S9LQ34_9RHOB</name>
<dbReference type="GO" id="GO:0003700">
    <property type="term" value="F:DNA-binding transcription factor activity"/>
    <property type="evidence" value="ECO:0007669"/>
    <property type="project" value="InterPro"/>
</dbReference>
<accession>A0A7S9LQ34</accession>
<dbReference type="CDD" id="cd08422">
    <property type="entry name" value="PBP2_CrgA_like"/>
    <property type="match status" value="1"/>
</dbReference>
<keyword evidence="4" id="KW-0804">Transcription</keyword>
<dbReference type="GO" id="GO:0003677">
    <property type="term" value="F:DNA binding"/>
    <property type="evidence" value="ECO:0007669"/>
    <property type="project" value="UniProtKB-KW"/>
</dbReference>
<dbReference type="InterPro" id="IPR058163">
    <property type="entry name" value="LysR-type_TF_proteobact-type"/>
</dbReference>
<organism evidence="6 7">
    <name type="scientific">Pontivivens ytuae</name>
    <dbReference type="NCBI Taxonomy" id="2789856"/>
    <lineage>
        <taxon>Bacteria</taxon>
        <taxon>Pseudomonadati</taxon>
        <taxon>Pseudomonadota</taxon>
        <taxon>Alphaproteobacteria</taxon>
        <taxon>Rhodobacterales</taxon>
        <taxon>Paracoccaceae</taxon>
        <taxon>Pontivivens</taxon>
    </lineage>
</organism>
<dbReference type="PANTHER" id="PTHR30537">
    <property type="entry name" value="HTH-TYPE TRANSCRIPTIONAL REGULATOR"/>
    <property type="match status" value="1"/>
</dbReference>
<dbReference type="Proteomes" id="UP000594800">
    <property type="component" value="Chromosome"/>
</dbReference>
<keyword evidence="2" id="KW-0805">Transcription regulation</keyword>
<dbReference type="RefSeq" id="WP_196101876.1">
    <property type="nucleotide sequence ID" value="NZ_CP064942.1"/>
</dbReference>
<dbReference type="SUPFAM" id="SSF53850">
    <property type="entry name" value="Periplasmic binding protein-like II"/>
    <property type="match status" value="1"/>
</dbReference>
<reference evidence="6 7" key="1">
    <citation type="submission" date="2020-11" db="EMBL/GenBank/DDBJ databases">
        <title>Description of Pontivivens ytuae sp. nov. isolated from deep sea sediment of Mariana Trench.</title>
        <authorList>
            <person name="Wang Z."/>
            <person name="Sun Q.-L."/>
            <person name="Xu X.-D."/>
            <person name="Tang Y.-Z."/>
            <person name="Zhang J."/>
        </authorList>
    </citation>
    <scope>NUCLEOTIDE SEQUENCE [LARGE SCALE GENOMIC DNA]</scope>
    <source>
        <strain evidence="6 7">MT2928</strain>
    </source>
</reference>
<gene>
    <name evidence="6" type="ORF">I0K15_12680</name>
</gene>
<dbReference type="KEGG" id="poz:I0K15_12680"/>
<dbReference type="Gene3D" id="3.40.190.290">
    <property type="match status" value="1"/>
</dbReference>
<sequence length="301" mass="32663">MSGRLEDSALFARVVELGSLRAAALEAGVEPSSISRRMTALETRLGAKLLDRSGARTRPTEAGQRYHAAMRGLMGQIEAVESEISGETLRPSGRLRVAASIDFGQAHVAPWLLDFAREHPEVTPELLLDSRSVDLVRDDIDVAVRVARPPDSALMARKLADVPRALFAAPSWLEKNPIETVADLAHKTQVFFHPEHRLRPLEITDPDGKLHRLPRGPGVSINAIASIVEAVKAGFGLTAGPLWSFHSALEAGEVVQVLPDHTLPVPPLMALWRPAVVQPAVIRAFVTHIAARAREVPGLTR</sequence>
<evidence type="ECO:0000256" key="2">
    <source>
        <dbReference type="ARBA" id="ARBA00023015"/>
    </source>
</evidence>
<evidence type="ECO:0000256" key="4">
    <source>
        <dbReference type="ARBA" id="ARBA00023163"/>
    </source>
</evidence>
<dbReference type="PROSITE" id="PS50931">
    <property type="entry name" value="HTH_LYSR"/>
    <property type="match status" value="1"/>
</dbReference>
<protein>
    <submittedName>
        <fullName evidence="6">LysR family transcriptional regulator</fullName>
    </submittedName>
</protein>
<dbReference type="EMBL" id="CP064942">
    <property type="protein sequence ID" value="QPH52665.1"/>
    <property type="molecule type" value="Genomic_DNA"/>
</dbReference>
<dbReference type="InterPro" id="IPR036388">
    <property type="entry name" value="WH-like_DNA-bd_sf"/>
</dbReference>
<dbReference type="InterPro" id="IPR000847">
    <property type="entry name" value="LysR_HTH_N"/>
</dbReference>
<evidence type="ECO:0000256" key="3">
    <source>
        <dbReference type="ARBA" id="ARBA00023125"/>
    </source>
</evidence>
<keyword evidence="3" id="KW-0238">DNA-binding</keyword>
<dbReference type="Pfam" id="PF00126">
    <property type="entry name" value="HTH_1"/>
    <property type="match status" value="1"/>
</dbReference>
<dbReference type="AlphaFoldDB" id="A0A7S9LQ34"/>